<keyword evidence="9" id="KW-0472">Membrane</keyword>
<evidence type="ECO:0000256" key="5">
    <source>
        <dbReference type="ARBA" id="ARBA00023002"/>
    </source>
</evidence>
<keyword evidence="7 10" id="KW-0503">Monooxygenase</keyword>
<dbReference type="SUPFAM" id="SSF48264">
    <property type="entry name" value="Cytochrome P450"/>
    <property type="match status" value="1"/>
</dbReference>
<evidence type="ECO:0000256" key="1">
    <source>
        <dbReference type="ARBA" id="ARBA00001971"/>
    </source>
</evidence>
<evidence type="ECO:0000256" key="8">
    <source>
        <dbReference type="PIRSR" id="PIRSR602401-1"/>
    </source>
</evidence>
<evidence type="ECO:0000256" key="6">
    <source>
        <dbReference type="ARBA" id="ARBA00023004"/>
    </source>
</evidence>
<reference evidence="11" key="2">
    <citation type="submission" date="2016-02" db="EMBL/GenBank/DDBJ databases">
        <title>Genome sequencing of Aspergillus luchuensis NBRC 4314.</title>
        <authorList>
            <person name="Yamada O."/>
        </authorList>
    </citation>
    <scope>NUCLEOTIDE SEQUENCE [LARGE SCALE GENOMIC DNA]</scope>
    <source>
        <strain evidence="11">RIB 2604</strain>
    </source>
</reference>
<comment type="cofactor">
    <cofactor evidence="1 8">
        <name>heme</name>
        <dbReference type="ChEBI" id="CHEBI:30413"/>
    </cofactor>
</comment>
<dbReference type="GO" id="GO:0004497">
    <property type="term" value="F:monooxygenase activity"/>
    <property type="evidence" value="ECO:0007669"/>
    <property type="project" value="UniProtKB-KW"/>
</dbReference>
<dbReference type="PRINTS" id="PR00463">
    <property type="entry name" value="EP450I"/>
</dbReference>
<dbReference type="VEuPathDB" id="FungiDB:ASPFODRAFT_58058"/>
<keyword evidence="6 8" id="KW-0408">Iron</keyword>
<organism evidence="10 11">
    <name type="scientific">Aspergillus kawachii</name>
    <name type="common">White koji mold</name>
    <name type="synonym">Aspergillus awamori var. kawachi</name>
    <dbReference type="NCBI Taxonomy" id="1069201"/>
    <lineage>
        <taxon>Eukaryota</taxon>
        <taxon>Fungi</taxon>
        <taxon>Dikarya</taxon>
        <taxon>Ascomycota</taxon>
        <taxon>Pezizomycotina</taxon>
        <taxon>Eurotiomycetes</taxon>
        <taxon>Eurotiomycetidae</taxon>
        <taxon>Eurotiales</taxon>
        <taxon>Aspergillaceae</taxon>
        <taxon>Aspergillus</taxon>
        <taxon>Aspergillus subgen. Circumdati</taxon>
    </lineage>
</organism>
<dbReference type="InterPro" id="IPR002401">
    <property type="entry name" value="Cyt_P450_E_grp-I"/>
</dbReference>
<dbReference type="AlphaFoldDB" id="A0A146FCV2"/>
<evidence type="ECO:0000313" key="10">
    <source>
        <dbReference type="EMBL" id="GAT23706.1"/>
    </source>
</evidence>
<dbReference type="Pfam" id="PF00067">
    <property type="entry name" value="p450"/>
    <property type="match status" value="1"/>
</dbReference>
<evidence type="ECO:0000256" key="3">
    <source>
        <dbReference type="ARBA" id="ARBA00022617"/>
    </source>
</evidence>
<dbReference type="Proteomes" id="UP000075230">
    <property type="component" value="Unassembled WGS sequence"/>
</dbReference>
<dbReference type="GO" id="GO:0020037">
    <property type="term" value="F:heme binding"/>
    <property type="evidence" value="ECO:0007669"/>
    <property type="project" value="InterPro"/>
</dbReference>
<reference evidence="10 11" key="1">
    <citation type="journal article" date="2016" name="DNA Res.">
        <title>Genome sequence of Aspergillus luchuensis NBRC 4314.</title>
        <authorList>
            <person name="Yamada O."/>
            <person name="Machida M."/>
            <person name="Hosoyama A."/>
            <person name="Goto M."/>
            <person name="Takahashi T."/>
            <person name="Futagami T."/>
            <person name="Yamagata Y."/>
            <person name="Takeuchi M."/>
            <person name="Kobayashi T."/>
            <person name="Koike H."/>
            <person name="Abe K."/>
            <person name="Asai K."/>
            <person name="Arita M."/>
            <person name="Fujita N."/>
            <person name="Fukuda K."/>
            <person name="Higa K."/>
            <person name="Horikawa H."/>
            <person name="Ishikawa T."/>
            <person name="Jinno K."/>
            <person name="Kato Y."/>
            <person name="Kirimura K."/>
            <person name="Mizutani O."/>
            <person name="Nakasone K."/>
            <person name="Sano M."/>
            <person name="Shiraishi Y."/>
            <person name="Tsukahara M."/>
            <person name="Gomi K."/>
        </authorList>
    </citation>
    <scope>NUCLEOTIDE SEQUENCE [LARGE SCALE GENOMIC DNA]</scope>
    <source>
        <strain evidence="10 11">RIB 2604</strain>
    </source>
</reference>
<comment type="similarity">
    <text evidence="2">Belongs to the cytochrome P450 family.</text>
</comment>
<dbReference type="PANTHER" id="PTHR24305:SF157">
    <property type="entry name" value="N-ACETYLTRYPTOPHAN 6-HYDROXYLASE IVOC-RELATED"/>
    <property type="match status" value="1"/>
</dbReference>
<dbReference type="GO" id="GO:0005506">
    <property type="term" value="F:iron ion binding"/>
    <property type="evidence" value="ECO:0007669"/>
    <property type="project" value="InterPro"/>
</dbReference>
<proteinExistence type="inferred from homology"/>
<keyword evidence="9" id="KW-0812">Transmembrane</keyword>
<dbReference type="EMBL" id="BCWF01000017">
    <property type="protein sequence ID" value="GAT23706.1"/>
    <property type="molecule type" value="Genomic_DNA"/>
</dbReference>
<dbReference type="InterPro" id="IPR001128">
    <property type="entry name" value="Cyt_P450"/>
</dbReference>
<feature type="transmembrane region" description="Helical" evidence="9">
    <location>
        <begin position="20"/>
        <end position="43"/>
    </location>
</feature>
<feature type="binding site" description="axial binding residue" evidence="8">
    <location>
        <position position="482"/>
    </location>
    <ligand>
        <name>heme</name>
        <dbReference type="ChEBI" id="CHEBI:30413"/>
    </ligand>
    <ligandPart>
        <name>Fe</name>
        <dbReference type="ChEBI" id="CHEBI:18248"/>
    </ligandPart>
</feature>
<evidence type="ECO:0000313" key="11">
    <source>
        <dbReference type="Proteomes" id="UP000075230"/>
    </source>
</evidence>
<accession>A0A146FCV2</accession>
<gene>
    <name evidence="10" type="ORF">RIB2604_01708450</name>
</gene>
<dbReference type="CDD" id="cd11062">
    <property type="entry name" value="CYP58-like"/>
    <property type="match status" value="1"/>
</dbReference>
<evidence type="ECO:0000256" key="9">
    <source>
        <dbReference type="SAM" id="Phobius"/>
    </source>
</evidence>
<comment type="caution">
    <text evidence="10">The sequence shown here is derived from an EMBL/GenBank/DDBJ whole genome shotgun (WGS) entry which is preliminary data.</text>
</comment>
<keyword evidence="5" id="KW-0560">Oxidoreductase</keyword>
<dbReference type="InterPro" id="IPR036396">
    <property type="entry name" value="Cyt_P450_sf"/>
</dbReference>
<name>A0A146FCV2_ASPKA</name>
<sequence length="542" mass="63183">MDISRRLPSLEWHDIVDIGLTIGMYVYLLAPFMVIFIVGLVLYRLYLSPLAKFPGPRLAAATGLYEFYYDVIRDGQFVWHIERLHQKYGPVVRIKPWEIHVKDPDNYNTLYAGVTRKRNKDSWFTFVGWPTSIFSTNGHALHRARRSVLAQFFKRQAILDVEPLIQNNIRTLCSQFRHAQRGNYSLELHTAFLCFTSDTISQYAFGKHNGFRTLSQAELSTASKTKMVCTFELVQMARHFPWICKLAHVFPWPAKLLNADFVESLTQERVRRFRVYIWNSTANWMYQEVQNMVRKAIQERGKGSSEKPMPIYPAILENDRVPEDEKRFSRLADDANLLVLTGTDAPGRALVMTLYFILRDPEVHRKLRAELCASWPDASMDLELIALEKLPYFTAVLKEGLRLGPIVSTRLPRVAPDEILQFHGYEVPRGVPVSMTAFFIHRDPKIFPDPLRFIPERWLLEPEDLRKLERYLVPFSRGTLGCLGPNMTWAWLYLVLGTLLRRFEMRLHNTTEENVEVTRDKFLGQTERGKNRVQIKVVREYP</sequence>
<evidence type="ECO:0000256" key="4">
    <source>
        <dbReference type="ARBA" id="ARBA00022723"/>
    </source>
</evidence>
<evidence type="ECO:0000256" key="7">
    <source>
        <dbReference type="ARBA" id="ARBA00023033"/>
    </source>
</evidence>
<dbReference type="InterPro" id="IPR050121">
    <property type="entry name" value="Cytochrome_P450_monoxygenase"/>
</dbReference>
<keyword evidence="4 8" id="KW-0479">Metal-binding</keyword>
<dbReference type="Gene3D" id="1.10.630.10">
    <property type="entry name" value="Cytochrome P450"/>
    <property type="match status" value="1"/>
</dbReference>
<keyword evidence="9" id="KW-1133">Transmembrane helix</keyword>
<evidence type="ECO:0000256" key="2">
    <source>
        <dbReference type="ARBA" id="ARBA00010617"/>
    </source>
</evidence>
<dbReference type="PANTHER" id="PTHR24305">
    <property type="entry name" value="CYTOCHROME P450"/>
    <property type="match status" value="1"/>
</dbReference>
<keyword evidence="3 8" id="KW-0349">Heme</keyword>
<protein>
    <submittedName>
        <fullName evidence="10">Benzoate 4-monooxygenase cytochrome P450</fullName>
    </submittedName>
</protein>
<dbReference type="GO" id="GO:0016705">
    <property type="term" value="F:oxidoreductase activity, acting on paired donors, with incorporation or reduction of molecular oxygen"/>
    <property type="evidence" value="ECO:0007669"/>
    <property type="project" value="InterPro"/>
</dbReference>